<dbReference type="EMBL" id="JACHGN010000019">
    <property type="protein sequence ID" value="MBB5137711.1"/>
    <property type="molecule type" value="Genomic_DNA"/>
</dbReference>
<dbReference type="PANTHER" id="PTHR37305:SF1">
    <property type="entry name" value="MEMBRANE PROTEIN"/>
    <property type="match status" value="1"/>
</dbReference>
<accession>A0A840PIS3</accession>
<dbReference type="Proteomes" id="UP000578449">
    <property type="component" value="Unassembled WGS sequence"/>
</dbReference>
<keyword evidence="1" id="KW-0472">Membrane</keyword>
<evidence type="ECO:0000313" key="3">
    <source>
        <dbReference type="Proteomes" id="UP000578449"/>
    </source>
</evidence>
<evidence type="ECO:0000256" key="1">
    <source>
        <dbReference type="SAM" id="Phobius"/>
    </source>
</evidence>
<name>A0A840PIS3_9ACTN</name>
<sequence length="247" mass="25447">MTDVLRSEWIKIRSVRSTLWTLLTTVVVMIALGFLIAASTASLGERAAFDPTMASLSGGSVASLVIAALGVLVISGEYRTGMIHTSLLAVPDRLRLLTAKIAVFSAVAFAVSLAASLASFLVGAMVFGEDAPGLGDPGVLRAVLGSALFLTAGGLYGLAFGALIRHTAGAIVAVAAATVVLPQMTNLLPGTWGDVVHDYFTTNAGQRILSASPQDGGLGPWAGFGVYCAWITLTMVPAALLMVRRDA</sequence>
<keyword evidence="3" id="KW-1185">Reference proteome</keyword>
<comment type="caution">
    <text evidence="2">The sequence shown here is derived from an EMBL/GenBank/DDBJ whole genome shotgun (WGS) entry which is preliminary data.</text>
</comment>
<feature type="transmembrane region" description="Helical" evidence="1">
    <location>
        <begin position="101"/>
        <end position="127"/>
    </location>
</feature>
<organism evidence="2 3">
    <name type="scientific">Thermocatellispora tengchongensis</name>
    <dbReference type="NCBI Taxonomy" id="1073253"/>
    <lineage>
        <taxon>Bacteria</taxon>
        <taxon>Bacillati</taxon>
        <taxon>Actinomycetota</taxon>
        <taxon>Actinomycetes</taxon>
        <taxon>Streptosporangiales</taxon>
        <taxon>Streptosporangiaceae</taxon>
        <taxon>Thermocatellispora</taxon>
    </lineage>
</organism>
<feature type="transmembrane region" description="Helical" evidence="1">
    <location>
        <begin position="53"/>
        <end position="74"/>
    </location>
</feature>
<dbReference type="Pfam" id="PF12730">
    <property type="entry name" value="ABC2_membrane_4"/>
    <property type="match status" value="1"/>
</dbReference>
<dbReference type="RefSeq" id="WP_185054599.1">
    <property type="nucleotide sequence ID" value="NZ_BAABIX010000035.1"/>
</dbReference>
<keyword evidence="1" id="KW-0812">Transmembrane</keyword>
<proteinExistence type="predicted"/>
<feature type="transmembrane region" description="Helical" evidence="1">
    <location>
        <begin position="139"/>
        <end position="160"/>
    </location>
</feature>
<keyword evidence="1" id="KW-1133">Transmembrane helix</keyword>
<protein>
    <submittedName>
        <fullName evidence="2">ABC-type transport system involved in multi-copper enzyme maturation permease subunit</fullName>
    </submittedName>
</protein>
<feature type="transmembrane region" description="Helical" evidence="1">
    <location>
        <begin position="167"/>
        <end position="185"/>
    </location>
</feature>
<feature type="transmembrane region" description="Helical" evidence="1">
    <location>
        <begin position="221"/>
        <end position="243"/>
    </location>
</feature>
<feature type="transmembrane region" description="Helical" evidence="1">
    <location>
        <begin position="20"/>
        <end position="41"/>
    </location>
</feature>
<reference evidence="2 3" key="1">
    <citation type="submission" date="2020-08" db="EMBL/GenBank/DDBJ databases">
        <title>Genomic Encyclopedia of Type Strains, Phase IV (KMG-IV): sequencing the most valuable type-strain genomes for metagenomic binning, comparative biology and taxonomic classification.</title>
        <authorList>
            <person name="Goeker M."/>
        </authorList>
    </citation>
    <scope>NUCLEOTIDE SEQUENCE [LARGE SCALE GENOMIC DNA]</scope>
    <source>
        <strain evidence="2 3">DSM 45615</strain>
    </source>
</reference>
<dbReference type="AlphaFoldDB" id="A0A840PIS3"/>
<gene>
    <name evidence="2" type="ORF">HNP84_007463</name>
</gene>
<evidence type="ECO:0000313" key="2">
    <source>
        <dbReference type="EMBL" id="MBB5137711.1"/>
    </source>
</evidence>
<dbReference type="PANTHER" id="PTHR37305">
    <property type="entry name" value="INTEGRAL MEMBRANE PROTEIN-RELATED"/>
    <property type="match status" value="1"/>
</dbReference>